<comment type="caution">
    <text evidence="1">The sequence shown here is derived from an EMBL/GenBank/DDBJ whole genome shotgun (WGS) entry which is preliminary data.</text>
</comment>
<dbReference type="PANTHER" id="PTHR15932:SF2">
    <property type="entry name" value="BRCA1-A COMPLEX SUBUNIT RAP80"/>
    <property type="match status" value="1"/>
</dbReference>
<dbReference type="SMART" id="SM00726">
    <property type="entry name" value="UIM"/>
    <property type="match status" value="2"/>
</dbReference>
<reference evidence="1" key="1">
    <citation type="submission" date="2023-08" db="EMBL/GenBank/DDBJ databases">
        <title>Chromosome-level Genome Assembly of mud carp (Cirrhinus molitorella).</title>
        <authorList>
            <person name="Liu H."/>
        </authorList>
    </citation>
    <scope>NUCLEOTIDE SEQUENCE</scope>
    <source>
        <strain evidence="1">Prfri</strain>
        <tissue evidence="1">Muscle</tissue>
    </source>
</reference>
<dbReference type="GO" id="GO:0006302">
    <property type="term" value="P:double-strand break repair"/>
    <property type="evidence" value="ECO:0007669"/>
    <property type="project" value="InterPro"/>
</dbReference>
<dbReference type="GO" id="GO:0070530">
    <property type="term" value="F:K63-linked polyubiquitin modification-dependent protein binding"/>
    <property type="evidence" value="ECO:0007669"/>
    <property type="project" value="InterPro"/>
</dbReference>
<name>A0AA88TMA2_9TELE</name>
<accession>A0AA88TMA2</accession>
<evidence type="ECO:0000313" key="1">
    <source>
        <dbReference type="EMBL" id="KAK2872975.1"/>
    </source>
</evidence>
<organism evidence="1 2">
    <name type="scientific">Cirrhinus molitorella</name>
    <name type="common">mud carp</name>
    <dbReference type="NCBI Taxonomy" id="172907"/>
    <lineage>
        <taxon>Eukaryota</taxon>
        <taxon>Metazoa</taxon>
        <taxon>Chordata</taxon>
        <taxon>Craniata</taxon>
        <taxon>Vertebrata</taxon>
        <taxon>Euteleostomi</taxon>
        <taxon>Actinopterygii</taxon>
        <taxon>Neopterygii</taxon>
        <taxon>Teleostei</taxon>
        <taxon>Ostariophysi</taxon>
        <taxon>Cypriniformes</taxon>
        <taxon>Cyprinidae</taxon>
        <taxon>Labeoninae</taxon>
        <taxon>Labeonini</taxon>
        <taxon>Cirrhinus</taxon>
    </lineage>
</organism>
<gene>
    <name evidence="1" type="ORF">Q8A67_022872</name>
</gene>
<proteinExistence type="predicted"/>
<dbReference type="PROSITE" id="PS50330">
    <property type="entry name" value="UIM"/>
    <property type="match status" value="1"/>
</dbReference>
<dbReference type="AlphaFoldDB" id="A0AA88TMA2"/>
<dbReference type="Gene3D" id="6.10.250.1800">
    <property type="match status" value="1"/>
</dbReference>
<evidence type="ECO:0000313" key="2">
    <source>
        <dbReference type="Proteomes" id="UP001187343"/>
    </source>
</evidence>
<dbReference type="Proteomes" id="UP001187343">
    <property type="component" value="Unassembled WGS sequence"/>
</dbReference>
<sequence length="920" mass="103253">MPRRKRTSGEGGRRAKVSRVEHNEETLVISDSEHEEEEDCSFKRSSRTSRWKRRENESHLREMTEEEMLDLAMRLSAQEANSAAQRKKLEDNDIQKAIAESLNENTVKVSEGQDEEASSSNQPQQNVTIAMSHKRKLSYHSQDQTPSDHERETTSPLPEMPDLSQTSSSHLSTRSSSAQVSSPLATTQDKASDKQTVISNTPELFRSVSEPQSQTSPVISRHGSLLCQPVVCVEKLSQDLILASRDSNFQTQDSAANSICPDRSPSPKQEDLPILKRSVFTQNNRKNDLLEDEDGRKNVNAIEDDTQISDEEAPIQVSQGLSTDPDTCLSPSGRSKQPNPKCVPKNSNEDVTVPSKTPKLKQVEDQTTRDENVKSDNETVPNTQSWNEFTSHMVLHLTDEDDEDDGSEEVPPSPVLRREKNFQPIKTELSPTQSCTSPATVTLYSSTQDTQMSRSVLEEDSKASKGVEFKPSDCKPPHTLVEKEECTVSYYWGVPFCPMGQNPDEYTRVILCQMEVYEKNLKEAQRELLRKADWGKPVCPCSSERLFGARRWKRHRAHQLSEDEEENEEEREKENNRIDVEEEREEAKEVSVVVSQEDAEGGQSETYVVLSSPETKDEQVEKNPHYSQEEPVTITLNKSFRKSAPWNTSDKTQIQRSAEKEEEEAQNHDHCEEDEIICPETQMTQTSSPELMVTSPSSPAQPQSRADSEVMEVEEGGGAPVIEEEMMEQESGPAEAAPLHNQGIECPICSKCFPPNRIQVHAALCDGVADQQEEQSQVVARRRNKRNVTEETLRPGKSTQMEKCFVCQSCFSAQEYTEHVTLCIEKNKSRTNQENGLLSALDRTERRHTGSDEPGPSDVSTTSNCGLANPAVMGTSESVDCTAMTSCPSNAFTPQSENTDCLIDSSKNSQRLSRKRKFKK</sequence>
<dbReference type="GO" id="GO:0045739">
    <property type="term" value="P:positive regulation of DNA repair"/>
    <property type="evidence" value="ECO:0007669"/>
    <property type="project" value="TreeGrafter"/>
</dbReference>
<dbReference type="GO" id="GO:0042393">
    <property type="term" value="F:histone binding"/>
    <property type="evidence" value="ECO:0007669"/>
    <property type="project" value="TreeGrafter"/>
</dbReference>
<dbReference type="PANTHER" id="PTHR15932">
    <property type="entry name" value="UBIQUITIN INTERACTION MOTIF-CONTAINING PROTEIN 1"/>
    <property type="match status" value="1"/>
</dbReference>
<protein>
    <submittedName>
        <fullName evidence="1">Uncharacterized protein</fullName>
    </submittedName>
</protein>
<dbReference type="EMBL" id="JAUYZG010000022">
    <property type="protein sequence ID" value="KAK2872975.1"/>
    <property type="molecule type" value="Genomic_DNA"/>
</dbReference>
<dbReference type="InterPro" id="IPR038868">
    <property type="entry name" value="RAP80"/>
</dbReference>
<dbReference type="InterPro" id="IPR003903">
    <property type="entry name" value="UIM_dom"/>
</dbReference>
<dbReference type="GO" id="GO:0070531">
    <property type="term" value="C:BRCA1-A complex"/>
    <property type="evidence" value="ECO:0007669"/>
    <property type="project" value="InterPro"/>
</dbReference>
<dbReference type="CDD" id="cd20912">
    <property type="entry name" value="AIR_RAP80-like"/>
    <property type="match status" value="1"/>
</dbReference>
<keyword evidence="2" id="KW-1185">Reference proteome</keyword>